<keyword evidence="1" id="KW-0805">Transcription regulation</keyword>
<keyword evidence="3" id="KW-0804">Transcription</keyword>
<dbReference type="InterPro" id="IPR001347">
    <property type="entry name" value="SIS_dom"/>
</dbReference>
<sequence length="261" mass="29925">MIPLFEKAHHLHLTDTEEEILKYFESNLPSSVYTNLNDLSASLYTSNATIVRFCQKLGLKGYNEFKYQVRKELKQLHPQNFRTDDLIHHSLALFKDNLDQIDEEKLEEIAGLLTSDRPIYIYGSNLSSLAAKYLQTVLNTLDYPCILVEWRRLLNGLVHEINSDAVLFIITAHGDARRYLSVFRKAKARGTITILLTCEKDSPLIPYSTFALCTNDRNEEYRHVDINPRLGILTIVQLLIELAARIRQNSQSDGDPLDSQS</sequence>
<dbReference type="InterPro" id="IPR009057">
    <property type="entry name" value="Homeodomain-like_sf"/>
</dbReference>
<proteinExistence type="predicted"/>
<accession>A0A2M8Z7E4</accession>
<evidence type="ECO:0000313" key="6">
    <source>
        <dbReference type="EMBL" id="PJJ29358.1"/>
    </source>
</evidence>
<feature type="domain" description="SIS" evidence="5">
    <location>
        <begin position="109"/>
        <end position="249"/>
    </location>
</feature>
<dbReference type="Pfam" id="PF01418">
    <property type="entry name" value="HTH_6"/>
    <property type="match status" value="1"/>
</dbReference>
<dbReference type="PROSITE" id="PS51071">
    <property type="entry name" value="HTH_RPIR"/>
    <property type="match status" value="1"/>
</dbReference>
<evidence type="ECO:0000259" key="5">
    <source>
        <dbReference type="PROSITE" id="PS51464"/>
    </source>
</evidence>
<dbReference type="InterPro" id="IPR046348">
    <property type="entry name" value="SIS_dom_sf"/>
</dbReference>
<dbReference type="InterPro" id="IPR036388">
    <property type="entry name" value="WH-like_DNA-bd_sf"/>
</dbReference>
<dbReference type="GO" id="GO:1901135">
    <property type="term" value="P:carbohydrate derivative metabolic process"/>
    <property type="evidence" value="ECO:0007669"/>
    <property type="project" value="InterPro"/>
</dbReference>
<dbReference type="InterPro" id="IPR000281">
    <property type="entry name" value="HTH_RpiR"/>
</dbReference>
<dbReference type="CDD" id="cd05013">
    <property type="entry name" value="SIS_RpiR"/>
    <property type="match status" value="1"/>
</dbReference>
<protein>
    <submittedName>
        <fullName evidence="6">RpiR family transcriptional regulator</fullName>
    </submittedName>
</protein>
<reference evidence="6 7" key="1">
    <citation type="submission" date="2017-11" db="EMBL/GenBank/DDBJ databases">
        <title>Understudied soil microbes with underappreciated capabilities: Untangling the Clostridium saccharolyticum group.</title>
        <authorList>
            <person name="Leschine S."/>
        </authorList>
    </citation>
    <scope>NUCLEOTIDE SEQUENCE [LARGE SCALE GENOMIC DNA]</scope>
    <source>
        <strain evidence="6 7">18A</strain>
    </source>
</reference>
<dbReference type="PANTHER" id="PTHR30514:SF21">
    <property type="entry name" value="RPIR-FAMILY TRANSCRIPTIONAL REGULATOR"/>
    <property type="match status" value="1"/>
</dbReference>
<dbReference type="PANTHER" id="PTHR30514">
    <property type="entry name" value="GLUCOKINASE"/>
    <property type="match status" value="1"/>
</dbReference>
<evidence type="ECO:0000256" key="2">
    <source>
        <dbReference type="ARBA" id="ARBA00023125"/>
    </source>
</evidence>
<feature type="domain" description="HTH rpiR-type" evidence="4">
    <location>
        <begin position="1"/>
        <end position="76"/>
    </location>
</feature>
<dbReference type="PROSITE" id="PS51464">
    <property type="entry name" value="SIS"/>
    <property type="match status" value="1"/>
</dbReference>
<dbReference type="GO" id="GO:0003700">
    <property type="term" value="F:DNA-binding transcription factor activity"/>
    <property type="evidence" value="ECO:0007669"/>
    <property type="project" value="InterPro"/>
</dbReference>
<dbReference type="RefSeq" id="WP_166433622.1">
    <property type="nucleotide sequence ID" value="NZ_PGET01000001.1"/>
</dbReference>
<evidence type="ECO:0000256" key="3">
    <source>
        <dbReference type="ARBA" id="ARBA00023163"/>
    </source>
</evidence>
<dbReference type="EMBL" id="PGET01000001">
    <property type="protein sequence ID" value="PJJ29358.1"/>
    <property type="molecule type" value="Genomic_DNA"/>
</dbReference>
<dbReference type="Gene3D" id="3.40.50.10490">
    <property type="entry name" value="Glucose-6-phosphate isomerase like protein, domain 1"/>
    <property type="match status" value="1"/>
</dbReference>
<dbReference type="SUPFAM" id="SSF53697">
    <property type="entry name" value="SIS domain"/>
    <property type="match status" value="1"/>
</dbReference>
<comment type="caution">
    <text evidence="6">The sequence shown here is derived from an EMBL/GenBank/DDBJ whole genome shotgun (WGS) entry which is preliminary data.</text>
</comment>
<evidence type="ECO:0000256" key="1">
    <source>
        <dbReference type="ARBA" id="ARBA00023015"/>
    </source>
</evidence>
<dbReference type="InterPro" id="IPR035472">
    <property type="entry name" value="RpiR-like_SIS"/>
</dbReference>
<dbReference type="Proteomes" id="UP000231092">
    <property type="component" value="Unassembled WGS sequence"/>
</dbReference>
<dbReference type="GO" id="GO:0003677">
    <property type="term" value="F:DNA binding"/>
    <property type="evidence" value="ECO:0007669"/>
    <property type="project" value="UniProtKB-KW"/>
</dbReference>
<organism evidence="6 7">
    <name type="scientific">[Clostridium] celerecrescens 18A</name>
    <dbReference type="NCBI Taxonomy" id="1286362"/>
    <lineage>
        <taxon>Bacteria</taxon>
        <taxon>Bacillati</taxon>
        <taxon>Bacillota</taxon>
        <taxon>Clostridia</taxon>
        <taxon>Lachnospirales</taxon>
        <taxon>Lachnospiraceae</taxon>
        <taxon>Lacrimispora</taxon>
    </lineage>
</organism>
<dbReference type="AlphaFoldDB" id="A0A2M8Z7E4"/>
<name>A0A2M8Z7E4_9FIRM</name>
<evidence type="ECO:0000313" key="7">
    <source>
        <dbReference type="Proteomes" id="UP000231092"/>
    </source>
</evidence>
<dbReference type="InterPro" id="IPR047640">
    <property type="entry name" value="RpiR-like"/>
</dbReference>
<dbReference type="SUPFAM" id="SSF46689">
    <property type="entry name" value="Homeodomain-like"/>
    <property type="match status" value="1"/>
</dbReference>
<dbReference type="GO" id="GO:0097367">
    <property type="term" value="F:carbohydrate derivative binding"/>
    <property type="evidence" value="ECO:0007669"/>
    <property type="project" value="InterPro"/>
</dbReference>
<evidence type="ECO:0000259" key="4">
    <source>
        <dbReference type="PROSITE" id="PS51071"/>
    </source>
</evidence>
<dbReference type="Pfam" id="PF01380">
    <property type="entry name" value="SIS"/>
    <property type="match status" value="1"/>
</dbReference>
<gene>
    <name evidence="6" type="ORF">H171_2899</name>
</gene>
<dbReference type="Gene3D" id="1.10.10.10">
    <property type="entry name" value="Winged helix-like DNA-binding domain superfamily/Winged helix DNA-binding domain"/>
    <property type="match status" value="1"/>
</dbReference>
<keyword evidence="2" id="KW-0238">DNA-binding</keyword>